<dbReference type="SUPFAM" id="SSF63829">
    <property type="entry name" value="Calcium-dependent phosphotriesterase"/>
    <property type="match status" value="1"/>
</dbReference>
<evidence type="ECO:0000256" key="7">
    <source>
        <dbReference type="SAM" id="Coils"/>
    </source>
</evidence>
<dbReference type="GO" id="GO:0008270">
    <property type="term" value="F:zinc ion binding"/>
    <property type="evidence" value="ECO:0007669"/>
    <property type="project" value="UniProtKB-KW"/>
</dbReference>
<feature type="region of interest" description="Disordered" evidence="8">
    <location>
        <begin position="927"/>
        <end position="955"/>
    </location>
</feature>
<dbReference type="InterPro" id="IPR047153">
    <property type="entry name" value="TRIM45/56/19-like"/>
</dbReference>
<feature type="region of interest" description="Disordered" evidence="8">
    <location>
        <begin position="537"/>
        <end position="557"/>
    </location>
</feature>
<dbReference type="Pfam" id="PF01436">
    <property type="entry name" value="NHL"/>
    <property type="match status" value="2"/>
</dbReference>
<keyword evidence="2" id="KW-0677">Repeat</keyword>
<dbReference type="EMBL" id="JBAMIC010000013">
    <property type="protein sequence ID" value="KAK7097267.1"/>
    <property type="molecule type" value="Genomic_DNA"/>
</dbReference>
<sequence length="955" mass="103873">MASDEETPAVVSDNESVTDQLEGSLIEGDIEDEAELMCQICEEKLKEPKLLSCLHAFCQDCLEKQVEEESAPVDGEPTKPLLCPACKQETVLPGGHVENLMTDYVAVDLLKPKSEKTLIMCTSCKANEEAIARCAKCPNFLCSHCTAAHKFMRCFEDHTVDMFEDILLAGGRIEFHQPILCPKHKEENLTSFCNYCQVAVCPKCIVSEHKPSEHRCSLLSDVEGMHVEELKALAKQGRNKLEKSQEDSQALESALSELQEQTDNAKGLITETFQSYKSILEKLKDDLLSELEDKHTKQELLLMDTYHVLGTNETRLDDACDFVDRLVKHDSPTYATMFKKMVQGQMLGLINSSPKTDISVNIEFKTDPESFKAAMKQSFGWFVKDQAKAPSELRLSSVHSSFENEAAFNQLTAAGILTPEELVARVTESEFLSARLPNMSVNPLSALNGNLENLTNLASVASSLAGATSIPPLDSSLSRASLSPAMSDSGISVDAASTNSNNSATMMNIAAMAKLTSAGLSGQAILGSSLNSVSAASPTNVSGGSALTSRTQTPLSHSMEGMRSILSVSPTHVQPGNLEQLASILQNHPPPPTLNSLPFNTLGVMDPVSSGTGGELGSSGLGSPTGSTFGSGGNLPYPPVRRPTKMSAMQIRCKFGQLGPGKGQFNSPHGFCLGLDQDIIVADTNNHRIQVFEKTGEFKTQFGIPGREEGQLWYPRKVAVMRTSGKFVVCDRGNERSRMQIFTRHGHFLKKIAIRYIDIVAGLAITANGNIVAVDSVSPTVFVISEAGELLKWFDCSDYMREPSDIAVSSKECFVCDFKGHCVVVFNEDGNFLRRIGCENITNYPNGIDISDAGDVLIGDSHGNRFHVAVFQRDGSLIGEFQCPYVKVSRCCGLKITSEGYIVTLAKNNHHVLVLNTLYISPEAEGSSFRSESKRPSLPRVDVDTSPNTQFIPYG</sequence>
<feature type="repeat" description="NHL" evidence="6">
    <location>
        <begin position="699"/>
        <end position="745"/>
    </location>
</feature>
<protein>
    <submittedName>
        <fullName evidence="11">Uncharacterized protein</fullName>
    </submittedName>
</protein>
<feature type="domain" description="B box-type" evidence="10">
    <location>
        <begin position="176"/>
        <end position="219"/>
    </location>
</feature>
<dbReference type="SUPFAM" id="SSF57845">
    <property type="entry name" value="B-box zinc-binding domain"/>
    <property type="match status" value="1"/>
</dbReference>
<feature type="domain" description="RING-type" evidence="9">
    <location>
        <begin position="38"/>
        <end position="87"/>
    </location>
</feature>
<dbReference type="Pfam" id="PF00097">
    <property type="entry name" value="zf-C3HC4"/>
    <property type="match status" value="1"/>
</dbReference>
<evidence type="ECO:0000259" key="9">
    <source>
        <dbReference type="PROSITE" id="PS50089"/>
    </source>
</evidence>
<evidence type="ECO:0000256" key="5">
    <source>
        <dbReference type="PROSITE-ProRule" id="PRU00024"/>
    </source>
</evidence>
<dbReference type="Pfam" id="PF00643">
    <property type="entry name" value="zf-B_box"/>
    <property type="match status" value="1"/>
</dbReference>
<dbReference type="InterPro" id="IPR011042">
    <property type="entry name" value="6-blade_b-propeller_TolB-like"/>
</dbReference>
<dbReference type="InterPro" id="IPR017907">
    <property type="entry name" value="Znf_RING_CS"/>
</dbReference>
<dbReference type="InterPro" id="IPR018957">
    <property type="entry name" value="Znf_C3HC4_RING-type"/>
</dbReference>
<evidence type="ECO:0000256" key="6">
    <source>
        <dbReference type="PROSITE-ProRule" id="PRU00504"/>
    </source>
</evidence>
<evidence type="ECO:0000313" key="11">
    <source>
        <dbReference type="EMBL" id="KAK7097267.1"/>
    </source>
</evidence>
<feature type="coiled-coil region" evidence="7">
    <location>
        <begin position="227"/>
        <end position="271"/>
    </location>
</feature>
<dbReference type="InterPro" id="IPR003649">
    <property type="entry name" value="Bbox_C"/>
</dbReference>
<evidence type="ECO:0000259" key="10">
    <source>
        <dbReference type="PROSITE" id="PS50119"/>
    </source>
</evidence>
<dbReference type="PANTHER" id="PTHR25462:SF296">
    <property type="entry name" value="MEIOTIC P26, ISOFORM F"/>
    <property type="match status" value="1"/>
</dbReference>
<feature type="domain" description="B box-type" evidence="10">
    <location>
        <begin position="116"/>
        <end position="163"/>
    </location>
</feature>
<dbReference type="InterPro" id="IPR013083">
    <property type="entry name" value="Znf_RING/FYVE/PHD"/>
</dbReference>
<dbReference type="PROSITE" id="PS51125">
    <property type="entry name" value="NHL"/>
    <property type="match status" value="2"/>
</dbReference>
<dbReference type="SMART" id="SM00502">
    <property type="entry name" value="BBC"/>
    <property type="match status" value="1"/>
</dbReference>
<organism evidence="11 12">
    <name type="scientific">Littorina saxatilis</name>
    <dbReference type="NCBI Taxonomy" id="31220"/>
    <lineage>
        <taxon>Eukaryota</taxon>
        <taxon>Metazoa</taxon>
        <taxon>Spiralia</taxon>
        <taxon>Lophotrochozoa</taxon>
        <taxon>Mollusca</taxon>
        <taxon>Gastropoda</taxon>
        <taxon>Caenogastropoda</taxon>
        <taxon>Littorinimorpha</taxon>
        <taxon>Littorinoidea</taxon>
        <taxon>Littorinidae</taxon>
        <taxon>Littorina</taxon>
    </lineage>
</organism>
<evidence type="ECO:0000256" key="3">
    <source>
        <dbReference type="ARBA" id="ARBA00022771"/>
    </source>
</evidence>
<dbReference type="SMART" id="SM00336">
    <property type="entry name" value="BBOX"/>
    <property type="match status" value="2"/>
</dbReference>
<dbReference type="PROSITE" id="PS50089">
    <property type="entry name" value="ZF_RING_2"/>
    <property type="match status" value="1"/>
</dbReference>
<name>A0AAN9B1Q9_9CAEN</name>
<dbReference type="GO" id="GO:0061630">
    <property type="term" value="F:ubiquitin protein ligase activity"/>
    <property type="evidence" value="ECO:0007669"/>
    <property type="project" value="TreeGrafter"/>
</dbReference>
<dbReference type="PROSITE" id="PS50119">
    <property type="entry name" value="ZF_BBOX"/>
    <property type="match status" value="2"/>
</dbReference>
<feature type="compositionally biased region" description="Polar residues" evidence="8">
    <location>
        <begin position="537"/>
        <end position="556"/>
    </location>
</feature>
<comment type="caution">
    <text evidence="11">The sequence shown here is derived from an EMBL/GenBank/DDBJ whole genome shotgun (WGS) entry which is preliminary data.</text>
</comment>
<evidence type="ECO:0000256" key="8">
    <source>
        <dbReference type="SAM" id="MobiDB-lite"/>
    </source>
</evidence>
<keyword evidence="1" id="KW-0479">Metal-binding</keyword>
<reference evidence="11 12" key="1">
    <citation type="submission" date="2024-02" db="EMBL/GenBank/DDBJ databases">
        <title>Chromosome-scale genome assembly of the rough periwinkle Littorina saxatilis.</title>
        <authorList>
            <person name="De Jode A."/>
            <person name="Faria R."/>
            <person name="Formenti G."/>
            <person name="Sims Y."/>
            <person name="Smith T.P."/>
            <person name="Tracey A."/>
            <person name="Wood J.M.D."/>
            <person name="Zagrodzka Z.B."/>
            <person name="Johannesson K."/>
            <person name="Butlin R.K."/>
            <person name="Leder E.H."/>
        </authorList>
    </citation>
    <scope>NUCLEOTIDE SEQUENCE [LARGE SCALE GENOMIC DNA]</scope>
    <source>
        <strain evidence="11">Snail1</strain>
        <tissue evidence="11">Muscle</tissue>
    </source>
</reference>
<dbReference type="CDD" id="cd19813">
    <property type="entry name" value="Bbox1_BRAT-like"/>
    <property type="match status" value="1"/>
</dbReference>
<keyword evidence="7" id="KW-0175">Coiled coil</keyword>
<proteinExistence type="predicted"/>
<dbReference type="Gene3D" id="3.30.40.10">
    <property type="entry name" value="Zinc/RING finger domain, C3HC4 (zinc finger)"/>
    <property type="match status" value="1"/>
</dbReference>
<dbReference type="CDD" id="cd14959">
    <property type="entry name" value="NHL_brat_like"/>
    <property type="match status" value="1"/>
</dbReference>
<dbReference type="CDD" id="cd20482">
    <property type="entry name" value="CC_brat-like"/>
    <property type="match status" value="1"/>
</dbReference>
<dbReference type="PANTHER" id="PTHR25462">
    <property type="entry name" value="BONUS, ISOFORM C-RELATED"/>
    <property type="match status" value="1"/>
</dbReference>
<dbReference type="SMART" id="SM00184">
    <property type="entry name" value="RING"/>
    <property type="match status" value="1"/>
</dbReference>
<feature type="compositionally biased region" description="Polar residues" evidence="8">
    <location>
        <begin position="945"/>
        <end position="955"/>
    </location>
</feature>
<dbReference type="Gene3D" id="3.30.160.60">
    <property type="entry name" value="Classic Zinc Finger"/>
    <property type="match status" value="1"/>
</dbReference>
<evidence type="ECO:0000313" key="12">
    <source>
        <dbReference type="Proteomes" id="UP001374579"/>
    </source>
</evidence>
<keyword evidence="3 5" id="KW-0863">Zinc-finger</keyword>
<dbReference type="SUPFAM" id="SSF57850">
    <property type="entry name" value="RING/U-box"/>
    <property type="match status" value="1"/>
</dbReference>
<accession>A0AAN9B1Q9</accession>
<keyword evidence="4" id="KW-0862">Zinc</keyword>
<dbReference type="InterPro" id="IPR001841">
    <property type="entry name" value="Znf_RING"/>
</dbReference>
<keyword evidence="12" id="KW-1185">Reference proteome</keyword>
<dbReference type="GO" id="GO:0005654">
    <property type="term" value="C:nucleoplasm"/>
    <property type="evidence" value="ECO:0007669"/>
    <property type="project" value="TreeGrafter"/>
</dbReference>
<dbReference type="InterPro" id="IPR001258">
    <property type="entry name" value="NHL_repeat"/>
</dbReference>
<evidence type="ECO:0000256" key="1">
    <source>
        <dbReference type="ARBA" id="ARBA00022723"/>
    </source>
</evidence>
<feature type="repeat" description="NHL" evidence="6">
    <location>
        <begin position="652"/>
        <end position="695"/>
    </location>
</feature>
<dbReference type="AlphaFoldDB" id="A0AAN9B1Q9"/>
<dbReference type="Proteomes" id="UP001374579">
    <property type="component" value="Unassembled WGS sequence"/>
</dbReference>
<gene>
    <name evidence="11" type="ORF">V1264_004274</name>
</gene>
<dbReference type="InterPro" id="IPR000315">
    <property type="entry name" value="Znf_B-box"/>
</dbReference>
<evidence type="ECO:0000256" key="2">
    <source>
        <dbReference type="ARBA" id="ARBA00022737"/>
    </source>
</evidence>
<dbReference type="PROSITE" id="PS00518">
    <property type="entry name" value="ZF_RING_1"/>
    <property type="match status" value="1"/>
</dbReference>
<evidence type="ECO:0000256" key="4">
    <source>
        <dbReference type="ARBA" id="ARBA00022833"/>
    </source>
</evidence>
<dbReference type="Gene3D" id="2.120.10.30">
    <property type="entry name" value="TolB, C-terminal domain"/>
    <property type="match status" value="1"/>
</dbReference>